<dbReference type="InterPro" id="IPR001492">
    <property type="entry name" value="Flagellin"/>
</dbReference>
<comment type="subcellular location">
    <subcellularLocation>
        <location evidence="3">Secreted</location>
    </subcellularLocation>
    <subcellularLocation>
        <location evidence="3">Bacterial flagellum</location>
    </subcellularLocation>
</comment>
<dbReference type="STRING" id="1123029.SAMN02745172_01335"/>
<evidence type="ECO:0000313" key="7">
    <source>
        <dbReference type="Proteomes" id="UP000186406"/>
    </source>
</evidence>
<keyword evidence="3" id="KW-0964">Secreted</keyword>
<evidence type="ECO:0000256" key="1">
    <source>
        <dbReference type="ARBA" id="ARBA00005709"/>
    </source>
</evidence>
<keyword evidence="6" id="KW-0282">Flagellum</keyword>
<keyword evidence="6" id="KW-0969">Cilium</keyword>
<organism evidence="6 7">
    <name type="scientific">Pseudoxanthobacter soli DSM 19599</name>
    <dbReference type="NCBI Taxonomy" id="1123029"/>
    <lineage>
        <taxon>Bacteria</taxon>
        <taxon>Pseudomonadati</taxon>
        <taxon>Pseudomonadota</taxon>
        <taxon>Alphaproteobacteria</taxon>
        <taxon>Hyphomicrobiales</taxon>
        <taxon>Segnochrobactraceae</taxon>
        <taxon>Pseudoxanthobacter</taxon>
    </lineage>
</organism>
<evidence type="ECO:0000313" key="6">
    <source>
        <dbReference type="EMBL" id="SHO63296.1"/>
    </source>
</evidence>
<dbReference type="SUPFAM" id="SSF64518">
    <property type="entry name" value="Phase 1 flagellin"/>
    <property type="match status" value="1"/>
</dbReference>
<keyword evidence="6" id="KW-0966">Cell projection</keyword>
<dbReference type="PANTHER" id="PTHR42792">
    <property type="entry name" value="FLAGELLIN"/>
    <property type="match status" value="1"/>
</dbReference>
<evidence type="ECO:0000256" key="3">
    <source>
        <dbReference type="RuleBase" id="RU362073"/>
    </source>
</evidence>
<reference evidence="6 7" key="1">
    <citation type="submission" date="2016-12" db="EMBL/GenBank/DDBJ databases">
        <authorList>
            <person name="Song W.-J."/>
            <person name="Kurnit D.M."/>
        </authorList>
    </citation>
    <scope>NUCLEOTIDE SEQUENCE [LARGE SCALE GENOMIC DNA]</scope>
    <source>
        <strain evidence="6 7">DSM 19599</strain>
    </source>
</reference>
<name>A0A1M7ZF40_9HYPH</name>
<accession>A0A1M7ZF40</accession>
<protein>
    <recommendedName>
        <fullName evidence="3">Flagellin</fullName>
    </recommendedName>
</protein>
<dbReference type="RefSeq" id="WP_073626777.1">
    <property type="nucleotide sequence ID" value="NZ_FRXO01000002.1"/>
</dbReference>
<dbReference type="Proteomes" id="UP000186406">
    <property type="component" value="Unassembled WGS sequence"/>
</dbReference>
<feature type="domain" description="Flagellin N-terminal" evidence="4">
    <location>
        <begin position="4"/>
        <end position="135"/>
    </location>
</feature>
<dbReference type="GO" id="GO:0005198">
    <property type="term" value="F:structural molecule activity"/>
    <property type="evidence" value="ECO:0007669"/>
    <property type="project" value="UniProtKB-UniRule"/>
</dbReference>
<dbReference type="OrthoDB" id="8328560at2"/>
<evidence type="ECO:0000259" key="5">
    <source>
        <dbReference type="Pfam" id="PF00700"/>
    </source>
</evidence>
<dbReference type="InterPro" id="IPR046358">
    <property type="entry name" value="Flagellin_C"/>
</dbReference>
<dbReference type="Pfam" id="PF00669">
    <property type="entry name" value="Flagellin_N"/>
    <property type="match status" value="1"/>
</dbReference>
<sequence length="445" mass="45783">MTSIITNSSALVALSTLKSISKDLDTTNSRISTGLKVNTAKDNAAYWSIATTTKSDNGQLGAVKDALALGAETVNTQTTGMNAVIDKLNELQKKLTTALSANVDRGKIQSEIDTILTDLSDSASAATQAGENWLSVDSSEGDYNPVAKLVASFTRTGGQISLGTVDVDVDSVKLYDKTTSAGTAATGVDLATNATAVSAADLGTAYSSALASFKTAYSTFAAAASTAGFAASTIASTFGDSVNADQLVKFAASAKADYDAALTKYELGAKSTDDRAALDAAEALYTASKALFSAGQDGLNNAAIVKNDGVNGEGGILNKQYTTLAKNEDGFLVGYAMSVDSINISNIDDTDLSKLRGYIDVVDKALGAATDAATVLGTVSTRIDSQQTFVGSLIDANTNAISALVDADMEEESTRLKALQTQQQLGVQTLSIANSSGQNILSLFQ</sequence>
<feature type="domain" description="Flagellin C-terminal" evidence="5">
    <location>
        <begin position="359"/>
        <end position="444"/>
    </location>
</feature>
<gene>
    <name evidence="6" type="ORF">SAMN02745172_01335</name>
</gene>
<dbReference type="InterPro" id="IPR001029">
    <property type="entry name" value="Flagellin_N"/>
</dbReference>
<dbReference type="PANTHER" id="PTHR42792:SF2">
    <property type="entry name" value="FLAGELLIN"/>
    <property type="match status" value="1"/>
</dbReference>
<dbReference type="Pfam" id="PF00700">
    <property type="entry name" value="Flagellin_C"/>
    <property type="match status" value="1"/>
</dbReference>
<dbReference type="GO" id="GO:0005576">
    <property type="term" value="C:extracellular region"/>
    <property type="evidence" value="ECO:0007669"/>
    <property type="project" value="UniProtKB-SubCell"/>
</dbReference>
<proteinExistence type="inferred from homology"/>
<keyword evidence="2 3" id="KW-0975">Bacterial flagellum</keyword>
<dbReference type="Gene3D" id="1.20.1330.10">
    <property type="entry name" value="f41 fragment of flagellin, N-terminal domain"/>
    <property type="match status" value="2"/>
</dbReference>
<dbReference type="EMBL" id="FRXO01000002">
    <property type="protein sequence ID" value="SHO63296.1"/>
    <property type="molecule type" value="Genomic_DNA"/>
</dbReference>
<dbReference type="GO" id="GO:0009288">
    <property type="term" value="C:bacterial-type flagellum"/>
    <property type="evidence" value="ECO:0007669"/>
    <property type="project" value="UniProtKB-SubCell"/>
</dbReference>
<comment type="function">
    <text evidence="3">Flagellin is the subunit protein which polymerizes to form the filaments of bacterial flagella.</text>
</comment>
<evidence type="ECO:0000256" key="2">
    <source>
        <dbReference type="ARBA" id="ARBA00023143"/>
    </source>
</evidence>
<evidence type="ECO:0000259" key="4">
    <source>
        <dbReference type="Pfam" id="PF00669"/>
    </source>
</evidence>
<dbReference type="AlphaFoldDB" id="A0A1M7ZF40"/>
<keyword evidence="7" id="KW-1185">Reference proteome</keyword>
<comment type="similarity">
    <text evidence="1 3">Belongs to the bacterial flagellin family.</text>
</comment>